<dbReference type="RefSeq" id="WP_189065160.1">
    <property type="nucleotide sequence ID" value="NZ_BMQM01000015.1"/>
</dbReference>
<accession>A0ABQ2RUE4</accession>
<dbReference type="Pfam" id="PF13340">
    <property type="entry name" value="DUF4096"/>
    <property type="match status" value="1"/>
</dbReference>
<name>A0ABQ2RUE4_9DEIO</name>
<dbReference type="InterPro" id="IPR052909">
    <property type="entry name" value="Transposase_6_like"/>
</dbReference>
<comment type="caution">
    <text evidence="2">The sequence shown here is derived from an EMBL/GenBank/DDBJ whole genome shotgun (WGS) entry which is preliminary data.</text>
</comment>
<feature type="domain" description="Insertion element IS402-like" evidence="1">
    <location>
        <begin position="11"/>
        <end position="83"/>
    </location>
</feature>
<evidence type="ECO:0000313" key="3">
    <source>
        <dbReference type="Proteomes" id="UP000634308"/>
    </source>
</evidence>
<reference evidence="3" key="1">
    <citation type="journal article" date="2019" name="Int. J. Syst. Evol. Microbiol.">
        <title>The Global Catalogue of Microorganisms (GCM) 10K type strain sequencing project: providing services to taxonomists for standard genome sequencing and annotation.</title>
        <authorList>
            <consortium name="The Broad Institute Genomics Platform"/>
            <consortium name="The Broad Institute Genome Sequencing Center for Infectious Disease"/>
            <person name="Wu L."/>
            <person name="Ma J."/>
        </authorList>
    </citation>
    <scope>NUCLEOTIDE SEQUENCE [LARGE SCALE GENOMIC DNA]</scope>
    <source>
        <strain evidence="3">JCM 31404</strain>
    </source>
</reference>
<sequence>MYILPLWREEISDEQWARLEPLLPPLMGWGRPYLAHRLIVSGIIWVLRTGAPWRDVPERFGKWTTVSSRYSRWTAQGVWQAIWASLQREGDRNGQLNWSMHFVDQEFPRPLEACATRHHEGAEEEKRRSARRFPRCVLEGVFSRDLRFSAGTARNRASGD</sequence>
<dbReference type="EMBL" id="BMQM01000015">
    <property type="protein sequence ID" value="GGR60792.1"/>
    <property type="molecule type" value="Genomic_DNA"/>
</dbReference>
<organism evidence="2 3">
    <name type="scientific">Deinococcus seoulensis</name>
    <dbReference type="NCBI Taxonomy" id="1837379"/>
    <lineage>
        <taxon>Bacteria</taxon>
        <taxon>Thermotogati</taxon>
        <taxon>Deinococcota</taxon>
        <taxon>Deinococci</taxon>
        <taxon>Deinococcales</taxon>
        <taxon>Deinococcaceae</taxon>
        <taxon>Deinococcus</taxon>
    </lineage>
</organism>
<protein>
    <recommendedName>
        <fullName evidence="1">Insertion element IS402-like domain-containing protein</fullName>
    </recommendedName>
</protein>
<gene>
    <name evidence="2" type="ORF">GCM10008959_23240</name>
</gene>
<proteinExistence type="predicted"/>
<dbReference type="PANTHER" id="PTHR46637">
    <property type="entry name" value="TIS1421-TRANSPOSASE PROTEIN A"/>
    <property type="match status" value="1"/>
</dbReference>
<dbReference type="PANTHER" id="PTHR46637:SF1">
    <property type="entry name" value="BLL5188 PROTEIN"/>
    <property type="match status" value="1"/>
</dbReference>
<dbReference type="InterPro" id="IPR025161">
    <property type="entry name" value="IS402-like_dom"/>
</dbReference>
<keyword evidence="3" id="KW-1185">Reference proteome</keyword>
<evidence type="ECO:0000313" key="2">
    <source>
        <dbReference type="EMBL" id="GGR60792.1"/>
    </source>
</evidence>
<evidence type="ECO:0000259" key="1">
    <source>
        <dbReference type="Pfam" id="PF13340"/>
    </source>
</evidence>
<dbReference type="Proteomes" id="UP000634308">
    <property type="component" value="Unassembled WGS sequence"/>
</dbReference>